<dbReference type="Proteomes" id="UP001279860">
    <property type="component" value="Unassembled WGS sequence"/>
</dbReference>
<comment type="caution">
    <text evidence="1">The sequence shown here is derived from an EMBL/GenBank/DDBJ whole genome shotgun (WGS) entry which is preliminary data.</text>
</comment>
<protein>
    <submittedName>
        <fullName evidence="1">Uncharacterized protein</fullName>
    </submittedName>
</protein>
<dbReference type="EMBL" id="JAWRCP010000001">
    <property type="protein sequence ID" value="MDW6092459.1"/>
    <property type="molecule type" value="Genomic_DNA"/>
</dbReference>
<sequence length="142" mass="16209">MKSNKNIKLKFFYTDGGQNPNIGQIFQRRKIIEGDRKQVERYQRYLANTLSFIAPTIDDCDLVLLCIEKVENGIEEELEVEGTDVDIVINGLGVQININVNDDWIDQPEGKFELNEVKTAVSGWKLFLAMPEAFDSLVEVEL</sequence>
<reference evidence="1 2" key="1">
    <citation type="submission" date="2023-11" db="EMBL/GenBank/DDBJ databases">
        <title>Plant-associative lifestyle of Vibrio porteresiae and its evolutionary dynamics.</title>
        <authorList>
            <person name="Rameshkumar N."/>
            <person name="Kirti K."/>
        </authorList>
    </citation>
    <scope>NUCLEOTIDE SEQUENCE [LARGE SCALE GENOMIC DNA]</scope>
    <source>
        <strain evidence="1 2">MSSRF7</strain>
    </source>
</reference>
<proteinExistence type="predicted"/>
<name>A0ABU4IT56_9VIBR</name>
<dbReference type="RefSeq" id="WP_318584697.1">
    <property type="nucleotide sequence ID" value="NZ_JAWRCP010000001.1"/>
</dbReference>
<accession>A0ABU4IT56</accession>
<keyword evidence="2" id="KW-1185">Reference proteome</keyword>
<organism evidence="1 2">
    <name type="scientific">Vibrio rhizosphaerae</name>
    <dbReference type="NCBI Taxonomy" id="398736"/>
    <lineage>
        <taxon>Bacteria</taxon>
        <taxon>Pseudomonadati</taxon>
        <taxon>Pseudomonadota</taxon>
        <taxon>Gammaproteobacteria</taxon>
        <taxon>Vibrionales</taxon>
        <taxon>Vibrionaceae</taxon>
        <taxon>Vibrio</taxon>
    </lineage>
</organism>
<gene>
    <name evidence="1" type="ORF">SBX64_07865</name>
</gene>
<evidence type="ECO:0000313" key="2">
    <source>
        <dbReference type="Proteomes" id="UP001279860"/>
    </source>
</evidence>
<evidence type="ECO:0000313" key="1">
    <source>
        <dbReference type="EMBL" id="MDW6092459.1"/>
    </source>
</evidence>